<dbReference type="PANTHER" id="PTHR47843:SF5">
    <property type="entry name" value="BTB_POZ DOMAIN PROTEIN"/>
    <property type="match status" value="1"/>
</dbReference>
<accession>A0A8H5TMT3</accession>
<proteinExistence type="predicted"/>
<dbReference type="Gene3D" id="1.25.50.20">
    <property type="match status" value="1"/>
</dbReference>
<feature type="region of interest" description="Disordered" evidence="2">
    <location>
        <begin position="212"/>
        <end position="234"/>
    </location>
</feature>
<sequence>MAMRADTGLACNTAHGATELWEWTKQNWERVEKEVHVDIVPLFLGTALEGLHTKDQIEDVRAFFGGREEKITPDQSLERMENRRSWAERDISDVRSWLEGHGYLLHLFASHLTTKPHQSNRSLATMPPQPHSVLMHLLQSGEYSDFILRCKDREFKLHQMIVCPQSPVISAALNGGFEESTSRVITVNEFDVRTVQYMVGFLYSADYRLAPEPEKQPAQGEKREEGEIVSDDDNMTESSRALQRIADETVYKIVSHLRVNAIADYYGIAKLAKLSTRRIDFLLKSKADFSVIPQTIAEMATANRDPETRSVIASATARYIEELTASRALQTIDLEHQLTIEILEACGTRIQKLVEDLSAANEVNNKHKETIRKLEGDRDLAAEKVRNVMQQVHLTTKCRNCKKDFGCYVEEPANILEELSRYVIRCRGCLCRHQ</sequence>
<gene>
    <name evidence="4" type="ORF">FDENT_10785</name>
</gene>
<feature type="compositionally biased region" description="Basic and acidic residues" evidence="2">
    <location>
        <begin position="212"/>
        <end position="226"/>
    </location>
</feature>
<organism evidence="4 5">
    <name type="scientific">Fusarium denticulatum</name>
    <dbReference type="NCBI Taxonomy" id="48507"/>
    <lineage>
        <taxon>Eukaryota</taxon>
        <taxon>Fungi</taxon>
        <taxon>Dikarya</taxon>
        <taxon>Ascomycota</taxon>
        <taxon>Pezizomycotina</taxon>
        <taxon>Sordariomycetes</taxon>
        <taxon>Hypocreomycetidae</taxon>
        <taxon>Hypocreales</taxon>
        <taxon>Nectriaceae</taxon>
        <taxon>Fusarium</taxon>
        <taxon>Fusarium fujikuroi species complex</taxon>
    </lineage>
</organism>
<dbReference type="Gene3D" id="3.30.710.10">
    <property type="entry name" value="Potassium Channel Kv1.1, Chain A"/>
    <property type="match status" value="1"/>
</dbReference>
<dbReference type="InterPro" id="IPR011333">
    <property type="entry name" value="SKP1/BTB/POZ_sf"/>
</dbReference>
<keyword evidence="5" id="KW-1185">Reference proteome</keyword>
<evidence type="ECO:0000313" key="4">
    <source>
        <dbReference type="EMBL" id="KAF5671939.1"/>
    </source>
</evidence>
<dbReference type="EMBL" id="JAAOAK010000343">
    <property type="protein sequence ID" value="KAF5671939.1"/>
    <property type="molecule type" value="Genomic_DNA"/>
</dbReference>
<dbReference type="AlphaFoldDB" id="A0A8H5TMT3"/>
<feature type="coiled-coil region" evidence="1">
    <location>
        <begin position="350"/>
        <end position="391"/>
    </location>
</feature>
<evidence type="ECO:0000313" key="5">
    <source>
        <dbReference type="Proteomes" id="UP000562682"/>
    </source>
</evidence>
<evidence type="ECO:0000256" key="2">
    <source>
        <dbReference type="SAM" id="MobiDB-lite"/>
    </source>
</evidence>
<evidence type="ECO:0000256" key="1">
    <source>
        <dbReference type="SAM" id="Coils"/>
    </source>
</evidence>
<evidence type="ECO:0000259" key="3">
    <source>
        <dbReference type="PROSITE" id="PS50097"/>
    </source>
</evidence>
<dbReference type="Pfam" id="PF00651">
    <property type="entry name" value="BTB"/>
    <property type="match status" value="1"/>
</dbReference>
<protein>
    <submittedName>
        <fullName evidence="4">Speckle-type POZ</fullName>
    </submittedName>
</protein>
<feature type="domain" description="BTB" evidence="3">
    <location>
        <begin position="144"/>
        <end position="211"/>
    </location>
</feature>
<dbReference type="SUPFAM" id="SSF54695">
    <property type="entry name" value="POZ domain"/>
    <property type="match status" value="1"/>
</dbReference>
<name>A0A8H5TMT3_9HYPO</name>
<dbReference type="PROSITE" id="PS50097">
    <property type="entry name" value="BTB"/>
    <property type="match status" value="1"/>
</dbReference>
<dbReference type="InterPro" id="IPR000210">
    <property type="entry name" value="BTB/POZ_dom"/>
</dbReference>
<dbReference type="PANTHER" id="PTHR47843">
    <property type="entry name" value="BTB DOMAIN-CONTAINING PROTEIN-RELATED"/>
    <property type="match status" value="1"/>
</dbReference>
<keyword evidence="1" id="KW-0175">Coiled coil</keyword>
<dbReference type="Proteomes" id="UP000562682">
    <property type="component" value="Unassembled WGS sequence"/>
</dbReference>
<reference evidence="4 5" key="1">
    <citation type="submission" date="2020-05" db="EMBL/GenBank/DDBJ databases">
        <title>Identification and distribution of gene clusters putatively required for synthesis of sphingolipid metabolism inhibitors in phylogenetically diverse species of the filamentous fungus Fusarium.</title>
        <authorList>
            <person name="Kim H.-S."/>
            <person name="Busman M."/>
            <person name="Brown D.W."/>
            <person name="Divon H."/>
            <person name="Uhlig S."/>
            <person name="Proctor R.H."/>
        </authorList>
    </citation>
    <scope>NUCLEOTIDE SEQUENCE [LARGE SCALE GENOMIC DNA]</scope>
    <source>
        <strain evidence="4 5">NRRL 25311</strain>
    </source>
</reference>
<comment type="caution">
    <text evidence="4">The sequence shown here is derived from an EMBL/GenBank/DDBJ whole genome shotgun (WGS) entry which is preliminary data.</text>
</comment>